<evidence type="ECO:0000256" key="2">
    <source>
        <dbReference type="ARBA" id="ARBA00009387"/>
    </source>
</evidence>
<reference evidence="6" key="1">
    <citation type="journal article" date="2019" name="Int. J. Syst. Evol. Microbiol.">
        <title>The Global Catalogue of Microorganisms (GCM) 10K type strain sequencing project: providing services to taxonomists for standard genome sequencing and annotation.</title>
        <authorList>
            <consortium name="The Broad Institute Genomics Platform"/>
            <consortium name="The Broad Institute Genome Sequencing Center for Infectious Disease"/>
            <person name="Wu L."/>
            <person name="Ma J."/>
        </authorList>
    </citation>
    <scope>NUCLEOTIDE SEQUENCE [LARGE SCALE GENOMIC DNA]</scope>
    <source>
        <strain evidence="6">NBRC 101365</strain>
    </source>
</reference>
<sequence>MGSRYAAMLSGVALLGAAAMQSASADEANPPVAALGPVNVTVVEGASETTRETARANVAAQNDQNGISKAILGSDTRRQLGSSPLVVDIKYRAPDGPRCPDGNVPADTIKEMIQSEAQAQGVDAKLALAIAEKESDWGQNNNSDAGARGPMQLMPDTAAQYRVSDICDAARNIKGGITFLKDLDTEFGGNVFLILAAYNAGQEAVYKARGVPAYRETVNYVATVANAYYGYDNALQRGKGVPVGSGHVVPISDTQGAKAESQGILLINQPSTEKPTNPWIGGTVLYVGNTGDGN</sequence>
<gene>
    <name evidence="5" type="ORF">GCM10007874_10550</name>
</gene>
<evidence type="ECO:0000259" key="4">
    <source>
        <dbReference type="Pfam" id="PF01464"/>
    </source>
</evidence>
<keyword evidence="6" id="KW-1185">Reference proteome</keyword>
<comment type="similarity">
    <text evidence="1">Belongs to the transglycosylase Slt family.</text>
</comment>
<dbReference type="InterPro" id="IPR008258">
    <property type="entry name" value="Transglycosylase_SLT_dom_1"/>
</dbReference>
<evidence type="ECO:0000256" key="1">
    <source>
        <dbReference type="ARBA" id="ARBA00007734"/>
    </source>
</evidence>
<organism evidence="5 6">
    <name type="scientific">Labrys miyagiensis</name>
    <dbReference type="NCBI Taxonomy" id="346912"/>
    <lineage>
        <taxon>Bacteria</taxon>
        <taxon>Pseudomonadati</taxon>
        <taxon>Pseudomonadota</taxon>
        <taxon>Alphaproteobacteria</taxon>
        <taxon>Hyphomicrobiales</taxon>
        <taxon>Xanthobacteraceae</taxon>
        <taxon>Labrys</taxon>
    </lineage>
</organism>
<feature type="chain" id="PRO_5046502523" evidence="3">
    <location>
        <begin position="26"/>
        <end position="294"/>
    </location>
</feature>
<dbReference type="EMBL" id="BSPC01000008">
    <property type="protein sequence ID" value="GLS18039.1"/>
    <property type="molecule type" value="Genomic_DNA"/>
</dbReference>
<dbReference type="CDD" id="cd00254">
    <property type="entry name" value="LT-like"/>
    <property type="match status" value="1"/>
</dbReference>
<accession>A0ABQ6CCX6</accession>
<evidence type="ECO:0000313" key="6">
    <source>
        <dbReference type="Proteomes" id="UP001156882"/>
    </source>
</evidence>
<keyword evidence="3" id="KW-0732">Signal</keyword>
<dbReference type="PANTHER" id="PTHR37423:SF2">
    <property type="entry name" value="MEMBRANE-BOUND LYTIC MUREIN TRANSGLYCOSYLASE C"/>
    <property type="match status" value="1"/>
</dbReference>
<feature type="domain" description="Transglycosylase SLT" evidence="4">
    <location>
        <begin position="112"/>
        <end position="210"/>
    </location>
</feature>
<dbReference type="SUPFAM" id="SSF53955">
    <property type="entry name" value="Lysozyme-like"/>
    <property type="match status" value="1"/>
</dbReference>
<dbReference type="Proteomes" id="UP001156882">
    <property type="component" value="Unassembled WGS sequence"/>
</dbReference>
<evidence type="ECO:0000313" key="5">
    <source>
        <dbReference type="EMBL" id="GLS18039.1"/>
    </source>
</evidence>
<dbReference type="Pfam" id="PF01464">
    <property type="entry name" value="SLT"/>
    <property type="match status" value="1"/>
</dbReference>
<dbReference type="PANTHER" id="PTHR37423">
    <property type="entry name" value="SOLUBLE LYTIC MUREIN TRANSGLYCOSYLASE-RELATED"/>
    <property type="match status" value="1"/>
</dbReference>
<comment type="similarity">
    <text evidence="2">Belongs to the virb1 family.</text>
</comment>
<feature type="signal peptide" evidence="3">
    <location>
        <begin position="1"/>
        <end position="25"/>
    </location>
</feature>
<protein>
    <submittedName>
        <fullName evidence="5">Lytic transglycosylase</fullName>
    </submittedName>
</protein>
<dbReference type="Gene3D" id="1.10.530.10">
    <property type="match status" value="1"/>
</dbReference>
<dbReference type="InterPro" id="IPR023346">
    <property type="entry name" value="Lysozyme-like_dom_sf"/>
</dbReference>
<name>A0ABQ6CCX6_9HYPH</name>
<evidence type="ECO:0000256" key="3">
    <source>
        <dbReference type="SAM" id="SignalP"/>
    </source>
</evidence>
<comment type="caution">
    <text evidence="5">The sequence shown here is derived from an EMBL/GenBank/DDBJ whole genome shotgun (WGS) entry which is preliminary data.</text>
</comment>
<proteinExistence type="inferred from homology"/>